<accession>A0A9Q8ZQW7</accession>
<dbReference type="RefSeq" id="WP_252767526.1">
    <property type="nucleotide sequence ID" value="NZ_CP097120.1"/>
</dbReference>
<keyword evidence="1" id="KW-1133">Transmembrane helix</keyword>
<feature type="transmembrane region" description="Helical" evidence="1">
    <location>
        <begin position="26"/>
        <end position="49"/>
    </location>
</feature>
<dbReference type="SUPFAM" id="SSF52833">
    <property type="entry name" value="Thioredoxin-like"/>
    <property type="match status" value="1"/>
</dbReference>
<protein>
    <submittedName>
        <fullName evidence="2">Thioredoxin family protein</fullName>
    </submittedName>
</protein>
<dbReference type="InterPro" id="IPR046698">
    <property type="entry name" value="PedC-like"/>
</dbReference>
<organism evidence="2 3">
    <name type="scientific">Fructilactobacillus cliffordii</name>
    <dbReference type="NCBI Taxonomy" id="2940299"/>
    <lineage>
        <taxon>Bacteria</taxon>
        <taxon>Bacillati</taxon>
        <taxon>Bacillota</taxon>
        <taxon>Bacilli</taxon>
        <taxon>Lactobacillales</taxon>
        <taxon>Lactobacillaceae</taxon>
        <taxon>Fructilactobacillus</taxon>
    </lineage>
</organism>
<dbReference type="Pfam" id="PF20207">
    <property type="entry name" value="DUF6568"/>
    <property type="match status" value="1"/>
</dbReference>
<dbReference type="EMBL" id="CP097120">
    <property type="protein sequence ID" value="USS89980.1"/>
    <property type="molecule type" value="Genomic_DNA"/>
</dbReference>
<sequence>MSKYNSIDDHYYYGPNRKMNPRTRKYIALISTIVVALIILIGVFFYFTFTAIPSNSKTVNQELSSSKLANSDVKIYFYRQGCSSCKKVRWQILRQEFFNSDSNVKYLNIDANNPKNKKLVDLYGINDTPTIIHLKNGVVVDHIYF</sequence>
<evidence type="ECO:0000313" key="2">
    <source>
        <dbReference type="EMBL" id="USS89980.1"/>
    </source>
</evidence>
<geneLocation type="plasmid" evidence="2 3">
    <name>p1unnamed</name>
</geneLocation>
<reference evidence="2" key="1">
    <citation type="submission" date="2022-05" db="EMBL/GenBank/DDBJ databases">
        <authorList>
            <person name="Oliphant S.A."/>
            <person name="Watson-Haigh N.S."/>
            <person name="Sumby K.M."/>
            <person name="Gardner J.M."/>
            <person name="Jiranek V."/>
        </authorList>
    </citation>
    <scope>NUCLEOTIDE SEQUENCE</scope>
    <source>
        <strain evidence="2">KI4_B1</strain>
        <plasmid evidence="2">p1unnamed</plasmid>
    </source>
</reference>
<dbReference type="Proteomes" id="UP001055911">
    <property type="component" value="Plasmid p1unnamed"/>
</dbReference>
<keyword evidence="3" id="KW-1185">Reference proteome</keyword>
<dbReference type="CDD" id="cd02947">
    <property type="entry name" value="TRX_family"/>
    <property type="match status" value="1"/>
</dbReference>
<keyword evidence="1" id="KW-0812">Transmembrane</keyword>
<evidence type="ECO:0000313" key="3">
    <source>
        <dbReference type="Proteomes" id="UP001055911"/>
    </source>
</evidence>
<keyword evidence="2" id="KW-0614">Plasmid</keyword>
<evidence type="ECO:0000256" key="1">
    <source>
        <dbReference type="SAM" id="Phobius"/>
    </source>
</evidence>
<name>A0A9Q8ZQW7_9LACO</name>
<proteinExistence type="predicted"/>
<keyword evidence="1" id="KW-0472">Membrane</keyword>
<gene>
    <name evidence="2" type="ORF">M3M40_07270</name>
</gene>
<dbReference type="Gene3D" id="3.40.30.10">
    <property type="entry name" value="Glutaredoxin"/>
    <property type="match status" value="1"/>
</dbReference>
<dbReference type="AlphaFoldDB" id="A0A9Q8ZQW7"/>
<dbReference type="InterPro" id="IPR036249">
    <property type="entry name" value="Thioredoxin-like_sf"/>
</dbReference>